<evidence type="ECO:0000256" key="1">
    <source>
        <dbReference type="ARBA" id="ARBA00004726"/>
    </source>
</evidence>
<dbReference type="NCBIfam" id="TIGR00125">
    <property type="entry name" value="cyt_tran_rel"/>
    <property type="match status" value="1"/>
</dbReference>
<dbReference type="NCBIfam" id="TIGR00083">
    <property type="entry name" value="ribF"/>
    <property type="match status" value="1"/>
</dbReference>
<keyword evidence="4 14" id="KW-0288">FMN</keyword>
<name>H3NKJ0_9LACT</name>
<evidence type="ECO:0000256" key="4">
    <source>
        <dbReference type="ARBA" id="ARBA00022643"/>
    </source>
</evidence>
<evidence type="ECO:0000256" key="11">
    <source>
        <dbReference type="ARBA" id="ARBA00023268"/>
    </source>
</evidence>
<evidence type="ECO:0000256" key="7">
    <source>
        <dbReference type="ARBA" id="ARBA00022741"/>
    </source>
</evidence>
<evidence type="ECO:0000313" key="16">
    <source>
        <dbReference type="EMBL" id="EHR36373.1"/>
    </source>
</evidence>
<comment type="pathway">
    <text evidence="1 14">Cofactor biosynthesis; FAD biosynthesis; FAD from FMN: step 1/1.</text>
</comment>
<dbReference type="CDD" id="cd02064">
    <property type="entry name" value="FAD_synthetase_N"/>
    <property type="match status" value="1"/>
</dbReference>
<dbReference type="GO" id="GO:0008531">
    <property type="term" value="F:riboflavin kinase activity"/>
    <property type="evidence" value="ECO:0007669"/>
    <property type="project" value="UniProtKB-UniRule"/>
</dbReference>
<evidence type="ECO:0000256" key="8">
    <source>
        <dbReference type="ARBA" id="ARBA00022777"/>
    </source>
</evidence>
<keyword evidence="11" id="KW-0511">Multifunctional enzyme</keyword>
<comment type="catalytic activity">
    <reaction evidence="12 14">
        <text>riboflavin + ATP = FMN + ADP + H(+)</text>
        <dbReference type="Rhea" id="RHEA:14357"/>
        <dbReference type="ChEBI" id="CHEBI:15378"/>
        <dbReference type="ChEBI" id="CHEBI:30616"/>
        <dbReference type="ChEBI" id="CHEBI:57986"/>
        <dbReference type="ChEBI" id="CHEBI:58210"/>
        <dbReference type="ChEBI" id="CHEBI:456216"/>
        <dbReference type="EC" id="2.7.1.26"/>
    </reaction>
</comment>
<keyword evidence="5 14" id="KW-0808">Transferase</keyword>
<dbReference type="InterPro" id="IPR023465">
    <property type="entry name" value="Riboflavin_kinase_dom_sf"/>
</dbReference>
<keyword evidence="8 14" id="KW-0418">Kinase</keyword>
<sequence length="312" mass="35539">MQVIQLNYPYDPKQIIQEPIVLALGFFDGVHRGHQEVIGQARQIADQEGLPLAVLTFTHTPKVVYQTIHPYHYGYLTDNRHKLNLFEGLGVDLVYLSEFTWQMGAQSPQEFVDRYLVGLHAQHVVAGFDYTYGPVDQANMTTLKIHSQGRFEVTEVPPQLLNQEKIGARTIKEDLKAGQIDRVNQALGYPYQTSGIVMNGYKRGRTIGYPTANIATDPHQILPGVGVYVVEILVQGVWYQGMASVGYNVTFQEPNELTCEVYILDFNQMIYGERVEVKWHHYLRGEIKFDQVADLVSQLDQDLVDTRAYFDN</sequence>
<comment type="catalytic activity">
    <reaction evidence="13 14">
        <text>FMN + ATP + H(+) = FAD + diphosphate</text>
        <dbReference type="Rhea" id="RHEA:17237"/>
        <dbReference type="ChEBI" id="CHEBI:15378"/>
        <dbReference type="ChEBI" id="CHEBI:30616"/>
        <dbReference type="ChEBI" id="CHEBI:33019"/>
        <dbReference type="ChEBI" id="CHEBI:57692"/>
        <dbReference type="ChEBI" id="CHEBI:58210"/>
        <dbReference type="EC" id="2.7.7.2"/>
    </reaction>
</comment>
<dbReference type="PATRIC" id="fig|883113.3.peg.1375"/>
<evidence type="ECO:0000256" key="3">
    <source>
        <dbReference type="ARBA" id="ARBA00022630"/>
    </source>
</evidence>
<dbReference type="EC" id="2.7.7.2" evidence="14"/>
<comment type="caution">
    <text evidence="16">The sequence shown here is derived from an EMBL/GenBank/DDBJ whole genome shotgun (WGS) entry which is preliminary data.</text>
</comment>
<evidence type="ECO:0000256" key="14">
    <source>
        <dbReference type="PIRNR" id="PIRNR004491"/>
    </source>
</evidence>
<dbReference type="InterPro" id="IPR015864">
    <property type="entry name" value="FAD_synthase"/>
</dbReference>
<dbReference type="InterPro" id="IPR004821">
    <property type="entry name" value="Cyt_trans-like"/>
</dbReference>
<dbReference type="PANTHER" id="PTHR22749:SF6">
    <property type="entry name" value="RIBOFLAVIN KINASE"/>
    <property type="match status" value="1"/>
</dbReference>
<dbReference type="GO" id="GO:0009231">
    <property type="term" value="P:riboflavin biosynthetic process"/>
    <property type="evidence" value="ECO:0007669"/>
    <property type="project" value="InterPro"/>
</dbReference>
<dbReference type="RefSeq" id="WP_006309591.1">
    <property type="nucleotide sequence ID" value="NZ_JH601133.1"/>
</dbReference>
<dbReference type="STRING" id="883113.HMPREF9708_01379"/>
<evidence type="ECO:0000256" key="10">
    <source>
        <dbReference type="ARBA" id="ARBA00022840"/>
    </source>
</evidence>
<dbReference type="PIRSF" id="PIRSF004491">
    <property type="entry name" value="FAD_Synth"/>
    <property type="match status" value="1"/>
</dbReference>
<evidence type="ECO:0000256" key="6">
    <source>
        <dbReference type="ARBA" id="ARBA00022695"/>
    </source>
</evidence>
<keyword evidence="10 14" id="KW-0067">ATP-binding</keyword>
<dbReference type="SUPFAM" id="SSF52374">
    <property type="entry name" value="Nucleotidylyl transferase"/>
    <property type="match status" value="1"/>
</dbReference>
<dbReference type="HOGENOM" id="CLU_048437_0_2_9"/>
<evidence type="ECO:0000256" key="13">
    <source>
        <dbReference type="ARBA" id="ARBA00049494"/>
    </source>
</evidence>
<keyword evidence="7 14" id="KW-0547">Nucleotide-binding</keyword>
<comment type="similarity">
    <text evidence="14">Belongs to the ribF family.</text>
</comment>
<gene>
    <name evidence="16" type="ORF">HMPREF9708_01379</name>
</gene>
<dbReference type="InterPro" id="IPR023468">
    <property type="entry name" value="Riboflavin_kinase"/>
</dbReference>
<dbReference type="EMBL" id="AGEG01000015">
    <property type="protein sequence ID" value="EHR36373.1"/>
    <property type="molecule type" value="Genomic_DNA"/>
</dbReference>
<dbReference type="Gene3D" id="3.40.50.620">
    <property type="entry name" value="HUPs"/>
    <property type="match status" value="1"/>
</dbReference>
<dbReference type="Pfam" id="PF06574">
    <property type="entry name" value="FAD_syn"/>
    <property type="match status" value="1"/>
</dbReference>
<dbReference type="AlphaFoldDB" id="H3NKJ0"/>
<evidence type="ECO:0000313" key="17">
    <source>
        <dbReference type="Proteomes" id="UP000006190"/>
    </source>
</evidence>
<evidence type="ECO:0000259" key="15">
    <source>
        <dbReference type="SMART" id="SM00904"/>
    </source>
</evidence>
<dbReference type="PANTHER" id="PTHR22749">
    <property type="entry name" value="RIBOFLAVIN KINASE/FMN ADENYLYLTRANSFERASE"/>
    <property type="match status" value="1"/>
</dbReference>
<dbReference type="InterPro" id="IPR002606">
    <property type="entry name" value="Riboflavin_kinase_bac"/>
</dbReference>
<dbReference type="UniPathway" id="UPA00277">
    <property type="reaction ID" value="UER00407"/>
</dbReference>
<keyword evidence="3 14" id="KW-0285">Flavoprotein</keyword>
<proteinExistence type="inferred from homology"/>
<dbReference type="InterPro" id="IPR015865">
    <property type="entry name" value="Riboflavin_kinase_bac/euk"/>
</dbReference>
<accession>H3NKJ0</accession>
<keyword evidence="17" id="KW-1185">Reference proteome</keyword>
<dbReference type="GO" id="GO:0003919">
    <property type="term" value="F:FMN adenylyltransferase activity"/>
    <property type="evidence" value="ECO:0007669"/>
    <property type="project" value="UniProtKB-UniRule"/>
</dbReference>
<organism evidence="16 17">
    <name type="scientific">Facklamia languida CCUG 37842</name>
    <dbReference type="NCBI Taxonomy" id="883113"/>
    <lineage>
        <taxon>Bacteria</taxon>
        <taxon>Bacillati</taxon>
        <taxon>Bacillota</taxon>
        <taxon>Bacilli</taxon>
        <taxon>Lactobacillales</taxon>
        <taxon>Aerococcaceae</taxon>
        <taxon>Facklamia</taxon>
    </lineage>
</organism>
<dbReference type="UniPathway" id="UPA00276">
    <property type="reaction ID" value="UER00406"/>
</dbReference>
<keyword evidence="9 14" id="KW-0274">FAD</keyword>
<dbReference type="eggNOG" id="COG0196">
    <property type="taxonomic scope" value="Bacteria"/>
</dbReference>
<evidence type="ECO:0000256" key="5">
    <source>
        <dbReference type="ARBA" id="ARBA00022679"/>
    </source>
</evidence>
<keyword evidence="6 14" id="KW-0548">Nucleotidyltransferase</keyword>
<reference evidence="16 17" key="1">
    <citation type="submission" date="2012-01" db="EMBL/GenBank/DDBJ databases">
        <title>The Genome Sequence of Facklamia languida CCUG 37842.</title>
        <authorList>
            <consortium name="The Broad Institute Genome Sequencing Platform"/>
            <person name="Earl A."/>
            <person name="Ward D."/>
            <person name="Feldgarden M."/>
            <person name="Gevers D."/>
            <person name="Huys G."/>
            <person name="Young S.K."/>
            <person name="Zeng Q."/>
            <person name="Gargeya S."/>
            <person name="Fitzgerald M."/>
            <person name="Haas B."/>
            <person name="Abouelleil A."/>
            <person name="Alvarado L."/>
            <person name="Arachchi H.M."/>
            <person name="Berlin A."/>
            <person name="Chapman S.B."/>
            <person name="Gearin G."/>
            <person name="Goldberg J."/>
            <person name="Griggs A."/>
            <person name="Gujja S."/>
            <person name="Hansen M."/>
            <person name="Heiman D."/>
            <person name="Howarth C."/>
            <person name="Larimer J."/>
            <person name="Lui A."/>
            <person name="MacDonald P.J.P."/>
            <person name="McCowen C."/>
            <person name="Montmayeur A."/>
            <person name="Murphy C."/>
            <person name="Neiman D."/>
            <person name="Pearson M."/>
            <person name="Priest M."/>
            <person name="Roberts A."/>
            <person name="Saif S."/>
            <person name="Shea T."/>
            <person name="Sisk P."/>
            <person name="Stolte C."/>
            <person name="Sykes S."/>
            <person name="Wortman J."/>
            <person name="Nusbaum C."/>
            <person name="Birren B."/>
        </authorList>
    </citation>
    <scope>NUCLEOTIDE SEQUENCE [LARGE SCALE GENOMIC DNA]</scope>
    <source>
        <strain evidence="16 17">CCUG 37842</strain>
    </source>
</reference>
<comment type="pathway">
    <text evidence="2 14">Cofactor biosynthesis; FMN biosynthesis; FMN from riboflavin (ATP route): step 1/1.</text>
</comment>
<evidence type="ECO:0000256" key="9">
    <source>
        <dbReference type="ARBA" id="ARBA00022827"/>
    </source>
</evidence>
<dbReference type="InterPro" id="IPR014729">
    <property type="entry name" value="Rossmann-like_a/b/a_fold"/>
</dbReference>
<dbReference type="GO" id="GO:0005524">
    <property type="term" value="F:ATP binding"/>
    <property type="evidence" value="ECO:0007669"/>
    <property type="project" value="UniProtKB-UniRule"/>
</dbReference>
<dbReference type="SMART" id="SM00904">
    <property type="entry name" value="Flavokinase"/>
    <property type="match status" value="1"/>
</dbReference>
<feature type="domain" description="Riboflavin kinase" evidence="15">
    <location>
        <begin position="186"/>
        <end position="311"/>
    </location>
</feature>
<dbReference type="GO" id="GO:0006747">
    <property type="term" value="P:FAD biosynthetic process"/>
    <property type="evidence" value="ECO:0007669"/>
    <property type="project" value="UniProtKB-UniRule"/>
</dbReference>
<evidence type="ECO:0000256" key="12">
    <source>
        <dbReference type="ARBA" id="ARBA00047880"/>
    </source>
</evidence>
<dbReference type="Gene3D" id="2.40.30.30">
    <property type="entry name" value="Riboflavin kinase-like"/>
    <property type="match status" value="1"/>
</dbReference>
<dbReference type="EC" id="2.7.1.26" evidence="14"/>
<dbReference type="GO" id="GO:0009398">
    <property type="term" value="P:FMN biosynthetic process"/>
    <property type="evidence" value="ECO:0007669"/>
    <property type="project" value="UniProtKB-UniRule"/>
</dbReference>
<dbReference type="SUPFAM" id="SSF82114">
    <property type="entry name" value="Riboflavin kinase-like"/>
    <property type="match status" value="1"/>
</dbReference>
<dbReference type="OrthoDB" id="9803667at2"/>
<protein>
    <recommendedName>
        <fullName evidence="14">Riboflavin biosynthesis protein</fullName>
    </recommendedName>
    <domain>
        <recommendedName>
            <fullName evidence="14">Riboflavin kinase</fullName>
            <ecNumber evidence="14">2.7.1.26</ecNumber>
        </recommendedName>
        <alternativeName>
            <fullName evidence="14">Flavokinase</fullName>
        </alternativeName>
    </domain>
    <domain>
        <recommendedName>
            <fullName evidence="14">FMN adenylyltransferase</fullName>
            <ecNumber evidence="14">2.7.7.2</ecNumber>
        </recommendedName>
        <alternativeName>
            <fullName evidence="14">FAD pyrophosphorylase</fullName>
        </alternativeName>
        <alternativeName>
            <fullName evidence="14">FAD synthase</fullName>
        </alternativeName>
    </domain>
</protein>
<dbReference type="Proteomes" id="UP000006190">
    <property type="component" value="Unassembled WGS sequence"/>
</dbReference>
<dbReference type="Pfam" id="PF01687">
    <property type="entry name" value="Flavokinase"/>
    <property type="match status" value="1"/>
</dbReference>
<evidence type="ECO:0000256" key="2">
    <source>
        <dbReference type="ARBA" id="ARBA00005201"/>
    </source>
</evidence>